<proteinExistence type="predicted"/>
<name>A0A8J2BPK0_9BACT</name>
<gene>
    <name evidence="1" type="ORF">MPNT_70053</name>
</gene>
<keyword evidence="2" id="KW-1185">Reference proteome</keyword>
<dbReference type="AlphaFoldDB" id="A0A8J2BPK0"/>
<reference evidence="1" key="1">
    <citation type="submission" date="2021-02" db="EMBL/GenBank/DDBJ databases">
        <authorList>
            <person name="Cremers G."/>
            <person name="Picone N."/>
        </authorList>
    </citation>
    <scope>NUCLEOTIDE SEQUENCE</scope>
    <source>
        <strain evidence="1">PQ17</strain>
    </source>
</reference>
<organism evidence="1 2">
    <name type="scientific">Candidatus Methylacidithermus pantelleriae</name>
    <dbReference type="NCBI Taxonomy" id="2744239"/>
    <lineage>
        <taxon>Bacteria</taxon>
        <taxon>Pseudomonadati</taxon>
        <taxon>Verrucomicrobiota</taxon>
        <taxon>Methylacidiphilae</taxon>
        <taxon>Methylacidiphilales</taxon>
        <taxon>Methylacidiphilaceae</taxon>
        <taxon>Candidatus Methylacidithermus</taxon>
    </lineage>
</organism>
<comment type="caution">
    <text evidence="1">The sequence shown here is derived from an EMBL/GenBank/DDBJ whole genome shotgun (WGS) entry which is preliminary data.</text>
</comment>
<dbReference type="Proteomes" id="UP000663859">
    <property type="component" value="Unassembled WGS sequence"/>
</dbReference>
<dbReference type="EMBL" id="CAJNOB010000067">
    <property type="protein sequence ID" value="CAF0704512.1"/>
    <property type="molecule type" value="Genomic_DNA"/>
</dbReference>
<sequence length="70" mass="7743">MVKSGLFCWSGGDRARPGLDTCDRWAQLGASSWREFSLERGLVFRPGEGWGSPNTHACQSQSFLRLVAVI</sequence>
<evidence type="ECO:0000313" key="2">
    <source>
        <dbReference type="Proteomes" id="UP000663859"/>
    </source>
</evidence>
<protein>
    <submittedName>
        <fullName evidence="1">Uncharacterized protein</fullName>
    </submittedName>
</protein>
<accession>A0A8J2BPK0</accession>
<evidence type="ECO:0000313" key="1">
    <source>
        <dbReference type="EMBL" id="CAF0704512.1"/>
    </source>
</evidence>